<dbReference type="OrthoDB" id="8188793at2759"/>
<organism evidence="2 3">
    <name type="scientific">Pseudolycoriella hygida</name>
    <dbReference type="NCBI Taxonomy" id="35572"/>
    <lineage>
        <taxon>Eukaryota</taxon>
        <taxon>Metazoa</taxon>
        <taxon>Ecdysozoa</taxon>
        <taxon>Arthropoda</taxon>
        <taxon>Hexapoda</taxon>
        <taxon>Insecta</taxon>
        <taxon>Pterygota</taxon>
        <taxon>Neoptera</taxon>
        <taxon>Endopterygota</taxon>
        <taxon>Diptera</taxon>
        <taxon>Nematocera</taxon>
        <taxon>Sciaroidea</taxon>
        <taxon>Sciaridae</taxon>
        <taxon>Pseudolycoriella</taxon>
    </lineage>
</organism>
<dbReference type="Proteomes" id="UP001151699">
    <property type="component" value="Chromosome X"/>
</dbReference>
<evidence type="ECO:0000256" key="1">
    <source>
        <dbReference type="SAM" id="MobiDB-lite"/>
    </source>
</evidence>
<accession>A0A9Q0S073</accession>
<keyword evidence="3" id="KW-1185">Reference proteome</keyword>
<feature type="non-terminal residue" evidence="2">
    <location>
        <position position="1"/>
    </location>
</feature>
<feature type="non-terminal residue" evidence="2">
    <location>
        <position position="831"/>
    </location>
</feature>
<dbReference type="AlphaFoldDB" id="A0A9Q0S073"/>
<protein>
    <submittedName>
        <fullName evidence="2">Cadherin-86C</fullName>
    </submittedName>
</protein>
<comment type="caution">
    <text evidence="2">The sequence shown here is derived from an EMBL/GenBank/DDBJ whole genome shotgun (WGS) entry which is preliminary data.</text>
</comment>
<proteinExistence type="predicted"/>
<evidence type="ECO:0000313" key="2">
    <source>
        <dbReference type="EMBL" id="KAJ6639437.1"/>
    </source>
</evidence>
<name>A0A9Q0S073_9DIPT</name>
<dbReference type="EMBL" id="WJQU01000003">
    <property type="protein sequence ID" value="KAJ6639437.1"/>
    <property type="molecule type" value="Genomic_DNA"/>
</dbReference>
<feature type="region of interest" description="Disordered" evidence="1">
    <location>
        <begin position="1"/>
        <end position="21"/>
    </location>
</feature>
<reference evidence="2" key="1">
    <citation type="submission" date="2022-07" db="EMBL/GenBank/DDBJ databases">
        <authorList>
            <person name="Trinca V."/>
            <person name="Uliana J.V.C."/>
            <person name="Torres T.T."/>
            <person name="Ward R.J."/>
            <person name="Monesi N."/>
        </authorList>
    </citation>
    <scope>NUCLEOTIDE SEQUENCE</scope>
    <source>
        <strain evidence="2">HSMRA1968</strain>
        <tissue evidence="2">Whole embryos</tissue>
    </source>
</reference>
<sequence length="831" mass="96707">VSNWIGRTERHSATKSSEIQENPTHWTLKQRNGTTDEKLSLIRNNLANKRQSRNAQTNKIVDSDIYVEDIIDHTNEQSIVEAKRKLLEYQIDNDSMRRHEIDRGSDIGSLPYDKRRLNNQNEINLNRDHLYIQDGNAEILRLITRGKHDENVYDNIPPFPSKSHYIMVDNSGKEILMRRFIEEQSNGNHIIRERFHILPSHTVDQCLTSETIHPHQTSDLHLKKAESDTFSRNELKYISQMKYDVQQLETQRTYSLRSQSMFQQELEMSLKQQNALLRQILLEKAKVEDKYLINSQQEIVLETQSLPGHTIAIATQTDCETGTQTDDLFNVKPVRRRARSENDDSMTESDYDFISYNDSSTPEVYWIKRKRHKKKVTERNTIKPRRHAVLYEDIKRKIRTPIEEENEDQRSPLNAELSALRQMLEDGNLKRKEPFAKSPLKRNYLLKLSNPVDQQKNHQQSSKRNQVINFFRNEINYCGDSDELLNEDCEIGNYSDNTSEDSAESEESQYRPIAKNVKNIKKLFHFSDVRNKNEKLLKSDSVASTPTIRNRFLSKDNENFSDSKTKTKEGAATEIIESHSNKRATTKIPISTVFKTRSTSKLRSETDVYRKVEEGTPKYMEWYYSMNKNSLSKKTKGKSKISKNLDGFSESALKKKTSKSDGQLDQFPRIVPTERIQMLKEDIEMNKNQNLKVQTDNNHPLLQYSEHRYEHEYNPAPVISIPPTKLPHYIYPETPPQLTIDNDAAAKQHKKTKLNKPMKENEIRSQRKIMIPVETSDSNMNQSKQLNASTLEDDLDSGIAMNSLAQIKPFVRRNPIADKKSVFAIAFDEIK</sequence>
<evidence type="ECO:0000313" key="3">
    <source>
        <dbReference type="Proteomes" id="UP001151699"/>
    </source>
</evidence>
<gene>
    <name evidence="2" type="primary">Cad86C_1</name>
    <name evidence="2" type="ORF">Bhyg_12182</name>
</gene>